<evidence type="ECO:0000313" key="14">
    <source>
        <dbReference type="EMBL" id="SMC30732.1"/>
    </source>
</evidence>
<dbReference type="OrthoDB" id="2360475at2"/>
<name>A0A1W1Y3J9_9LACT</name>
<evidence type="ECO:0000256" key="9">
    <source>
        <dbReference type="ARBA" id="ARBA00023136"/>
    </source>
</evidence>
<dbReference type="Proteomes" id="UP000243884">
    <property type="component" value="Unassembled WGS sequence"/>
</dbReference>
<dbReference type="GO" id="GO:0004713">
    <property type="term" value="F:protein tyrosine kinase activity"/>
    <property type="evidence" value="ECO:0007669"/>
    <property type="project" value="TreeGrafter"/>
</dbReference>
<evidence type="ECO:0000256" key="3">
    <source>
        <dbReference type="ARBA" id="ARBA00006683"/>
    </source>
</evidence>
<keyword evidence="9 12" id="KW-0472">Membrane</keyword>
<keyword evidence="15" id="KW-1185">Reference proteome</keyword>
<keyword evidence="10" id="KW-0270">Exopolysaccharide synthesis</keyword>
<dbReference type="PANTHER" id="PTHR32309">
    <property type="entry name" value="TYROSINE-PROTEIN KINASE"/>
    <property type="match status" value="1"/>
</dbReference>
<evidence type="ECO:0000256" key="2">
    <source>
        <dbReference type="ARBA" id="ARBA00005132"/>
    </source>
</evidence>
<evidence type="ECO:0000256" key="11">
    <source>
        <dbReference type="ARBA" id="ARBA00045736"/>
    </source>
</evidence>
<dbReference type="Pfam" id="PF02706">
    <property type="entry name" value="Wzz"/>
    <property type="match status" value="1"/>
</dbReference>
<gene>
    <name evidence="14" type="ORF">SAMN04487984_0262</name>
</gene>
<feature type="transmembrane region" description="Helical" evidence="12">
    <location>
        <begin position="173"/>
        <end position="194"/>
    </location>
</feature>
<accession>A0A1W1Y3J9</accession>
<keyword evidence="8 12" id="KW-1133">Transmembrane helix</keyword>
<evidence type="ECO:0000259" key="13">
    <source>
        <dbReference type="Pfam" id="PF02706"/>
    </source>
</evidence>
<evidence type="ECO:0000313" key="15">
    <source>
        <dbReference type="Proteomes" id="UP000243884"/>
    </source>
</evidence>
<keyword evidence="6 12" id="KW-0812">Transmembrane</keyword>
<reference evidence="15" key="1">
    <citation type="submission" date="2017-04" db="EMBL/GenBank/DDBJ databases">
        <authorList>
            <person name="Varghese N."/>
            <person name="Submissions S."/>
        </authorList>
    </citation>
    <scope>NUCLEOTIDE SEQUENCE [LARGE SCALE GENOMIC DNA]</scope>
    <source>
        <strain evidence="15">DSM 21500</strain>
    </source>
</reference>
<comment type="similarity">
    <text evidence="3">Belongs to the CpsC/CapA family.</text>
</comment>
<evidence type="ECO:0000256" key="1">
    <source>
        <dbReference type="ARBA" id="ARBA00004651"/>
    </source>
</evidence>
<organism evidence="14 15">
    <name type="scientific">Aerococcus suis</name>
    <dbReference type="NCBI Taxonomy" id="371602"/>
    <lineage>
        <taxon>Bacteria</taxon>
        <taxon>Bacillati</taxon>
        <taxon>Bacillota</taxon>
        <taxon>Bacilli</taxon>
        <taxon>Lactobacillales</taxon>
        <taxon>Aerococcaceae</taxon>
        <taxon>Aerococcus</taxon>
    </lineage>
</organism>
<comment type="function">
    <text evidence="11">Required for CpsD phosphorylation. Involved in the regulation of capsular polysaccharide biosynthesis. May be part of a complex that directs the coordinated polymerization and export to the cell surface of the capsular polysaccharide.</text>
</comment>
<dbReference type="EMBL" id="FWXK01000001">
    <property type="protein sequence ID" value="SMC30732.1"/>
    <property type="molecule type" value="Genomic_DNA"/>
</dbReference>
<sequence>MKSKQKRSSTNISRAIKDNSGKIILTTIIGLVLSALITFVLIKPTYSSTADIVVNREQDSVENSQQLTSEGNEILLNTYQSLIKKPAVLDPVINDLDLNQSVDELADKITIDNESDSLILSINVEDNSPYQAADIANAVVNQFSNQATDILHVQKVSVVTEAKPNETPSSPHIAVNLVVGTVIGALVGFLWVLLHSVFDRTIHSQEIIKEIGWTPLGAVSQMSRDDVKDTRFKKTLSGETVNRRRRV</sequence>
<comment type="pathway">
    <text evidence="2">Capsule biogenesis; capsule polysaccharide biosynthesis.</text>
</comment>
<dbReference type="STRING" id="371602.SAMN04487984_0262"/>
<dbReference type="GO" id="GO:0005886">
    <property type="term" value="C:plasma membrane"/>
    <property type="evidence" value="ECO:0007669"/>
    <property type="project" value="UniProtKB-SubCell"/>
</dbReference>
<dbReference type="InterPro" id="IPR050445">
    <property type="entry name" value="Bact_polysacc_biosynth/exp"/>
</dbReference>
<feature type="transmembrane region" description="Helical" evidence="12">
    <location>
        <begin position="21"/>
        <end position="42"/>
    </location>
</feature>
<dbReference type="GO" id="GO:0000271">
    <property type="term" value="P:polysaccharide biosynthetic process"/>
    <property type="evidence" value="ECO:0007669"/>
    <property type="project" value="UniProtKB-KW"/>
</dbReference>
<dbReference type="AlphaFoldDB" id="A0A1W1Y3J9"/>
<proteinExistence type="inferred from homology"/>
<keyword evidence="7" id="KW-0972">Capsule biogenesis/degradation</keyword>
<dbReference type="RefSeq" id="WP_084097867.1">
    <property type="nucleotide sequence ID" value="NZ_FWXK01000001.1"/>
</dbReference>
<dbReference type="PANTHER" id="PTHR32309:SF13">
    <property type="entry name" value="FERRIC ENTEROBACTIN TRANSPORT PROTEIN FEPE"/>
    <property type="match status" value="1"/>
</dbReference>
<evidence type="ECO:0000256" key="6">
    <source>
        <dbReference type="ARBA" id="ARBA00022692"/>
    </source>
</evidence>
<evidence type="ECO:0000256" key="8">
    <source>
        <dbReference type="ARBA" id="ARBA00022989"/>
    </source>
</evidence>
<evidence type="ECO:0000256" key="7">
    <source>
        <dbReference type="ARBA" id="ARBA00022903"/>
    </source>
</evidence>
<evidence type="ECO:0000256" key="5">
    <source>
        <dbReference type="ARBA" id="ARBA00022475"/>
    </source>
</evidence>
<comment type="subcellular location">
    <subcellularLocation>
        <location evidence="1">Cell membrane</location>
        <topology evidence="1">Multi-pass membrane protein</topology>
    </subcellularLocation>
</comment>
<evidence type="ECO:0000256" key="10">
    <source>
        <dbReference type="ARBA" id="ARBA00023169"/>
    </source>
</evidence>
<keyword evidence="5" id="KW-1003">Cell membrane</keyword>
<feature type="domain" description="Polysaccharide chain length determinant N-terminal" evidence="13">
    <location>
        <begin position="11"/>
        <end position="96"/>
    </location>
</feature>
<evidence type="ECO:0000256" key="4">
    <source>
        <dbReference type="ARBA" id="ARBA00020739"/>
    </source>
</evidence>
<dbReference type="InterPro" id="IPR003856">
    <property type="entry name" value="LPS_length_determ_N"/>
</dbReference>
<protein>
    <recommendedName>
        <fullName evidence="4">Capsular polysaccharide biosynthesis protein CpsC</fullName>
    </recommendedName>
</protein>
<evidence type="ECO:0000256" key="12">
    <source>
        <dbReference type="SAM" id="Phobius"/>
    </source>
</evidence>